<comment type="caution">
    <text evidence="1">The sequence shown here is derived from an EMBL/GenBank/DDBJ whole genome shotgun (WGS) entry which is preliminary data.</text>
</comment>
<evidence type="ECO:0000313" key="2">
    <source>
        <dbReference type="Proteomes" id="UP001054252"/>
    </source>
</evidence>
<keyword evidence="2" id="KW-1185">Reference proteome</keyword>
<name>A0AAV5IGY3_9ROSI</name>
<evidence type="ECO:0000313" key="1">
    <source>
        <dbReference type="EMBL" id="GKU96444.1"/>
    </source>
</evidence>
<proteinExistence type="predicted"/>
<sequence length="97" mass="11175">MLCLPDQPPLSHRHLPPLKTDRRLEISSFLLVQELILGLRTLIKPRIFPRSARSLPPLSVGFCWVWILRLFCREFPLNFLHIPPASFPNCSSGFPCL</sequence>
<reference evidence="1 2" key="1">
    <citation type="journal article" date="2021" name="Commun. Biol.">
        <title>The genome of Shorea leprosula (Dipterocarpaceae) highlights the ecological relevance of drought in aseasonal tropical rainforests.</title>
        <authorList>
            <person name="Ng K.K.S."/>
            <person name="Kobayashi M.J."/>
            <person name="Fawcett J.A."/>
            <person name="Hatakeyama M."/>
            <person name="Paape T."/>
            <person name="Ng C.H."/>
            <person name="Ang C.C."/>
            <person name="Tnah L.H."/>
            <person name="Lee C.T."/>
            <person name="Nishiyama T."/>
            <person name="Sese J."/>
            <person name="O'Brien M.J."/>
            <person name="Copetti D."/>
            <person name="Mohd Noor M.I."/>
            <person name="Ong R.C."/>
            <person name="Putra M."/>
            <person name="Sireger I.Z."/>
            <person name="Indrioko S."/>
            <person name="Kosugi Y."/>
            <person name="Izuno A."/>
            <person name="Isagi Y."/>
            <person name="Lee S.L."/>
            <person name="Shimizu K.K."/>
        </authorList>
    </citation>
    <scope>NUCLEOTIDE SEQUENCE [LARGE SCALE GENOMIC DNA]</scope>
    <source>
        <strain evidence="1">214</strain>
    </source>
</reference>
<dbReference type="Proteomes" id="UP001054252">
    <property type="component" value="Unassembled WGS sequence"/>
</dbReference>
<gene>
    <name evidence="1" type="ORF">SLEP1_g9678</name>
</gene>
<accession>A0AAV5IGY3</accession>
<dbReference type="AlphaFoldDB" id="A0AAV5IGY3"/>
<dbReference type="EMBL" id="BPVZ01000010">
    <property type="protein sequence ID" value="GKU96444.1"/>
    <property type="molecule type" value="Genomic_DNA"/>
</dbReference>
<organism evidence="1 2">
    <name type="scientific">Rubroshorea leprosula</name>
    <dbReference type="NCBI Taxonomy" id="152421"/>
    <lineage>
        <taxon>Eukaryota</taxon>
        <taxon>Viridiplantae</taxon>
        <taxon>Streptophyta</taxon>
        <taxon>Embryophyta</taxon>
        <taxon>Tracheophyta</taxon>
        <taxon>Spermatophyta</taxon>
        <taxon>Magnoliopsida</taxon>
        <taxon>eudicotyledons</taxon>
        <taxon>Gunneridae</taxon>
        <taxon>Pentapetalae</taxon>
        <taxon>rosids</taxon>
        <taxon>malvids</taxon>
        <taxon>Malvales</taxon>
        <taxon>Dipterocarpaceae</taxon>
        <taxon>Rubroshorea</taxon>
    </lineage>
</organism>
<protein>
    <submittedName>
        <fullName evidence="1">Uncharacterized protein</fullName>
    </submittedName>
</protein>